<dbReference type="Pfam" id="PF12625">
    <property type="entry name" value="Arabinose_bd"/>
    <property type="match status" value="1"/>
</dbReference>
<dbReference type="InterPro" id="IPR018060">
    <property type="entry name" value="HTH_AraC"/>
</dbReference>
<dbReference type="GO" id="GO:0000976">
    <property type="term" value="F:transcription cis-regulatory region binding"/>
    <property type="evidence" value="ECO:0007669"/>
    <property type="project" value="TreeGrafter"/>
</dbReference>
<dbReference type="Gene3D" id="1.10.10.60">
    <property type="entry name" value="Homeodomain-like"/>
    <property type="match status" value="1"/>
</dbReference>
<evidence type="ECO:0000256" key="2">
    <source>
        <dbReference type="ARBA" id="ARBA00023125"/>
    </source>
</evidence>
<dbReference type="InterPro" id="IPR009057">
    <property type="entry name" value="Homeodomain-like_sf"/>
</dbReference>
<keyword evidence="2" id="KW-0238">DNA-binding</keyword>
<protein>
    <submittedName>
        <fullName evidence="5">AraC family transcriptional regulator</fullName>
    </submittedName>
</protein>
<dbReference type="GO" id="GO:0003700">
    <property type="term" value="F:DNA-binding transcription factor activity"/>
    <property type="evidence" value="ECO:0007669"/>
    <property type="project" value="InterPro"/>
</dbReference>
<dbReference type="PROSITE" id="PS01124">
    <property type="entry name" value="HTH_ARAC_FAMILY_2"/>
    <property type="match status" value="1"/>
</dbReference>
<evidence type="ECO:0000259" key="4">
    <source>
        <dbReference type="PROSITE" id="PS01124"/>
    </source>
</evidence>
<dbReference type="AlphaFoldDB" id="A0A5S5CXT1"/>
<dbReference type="SUPFAM" id="SSF46689">
    <property type="entry name" value="Homeodomain-like"/>
    <property type="match status" value="1"/>
</dbReference>
<dbReference type="PANTHER" id="PTHR47894:SF1">
    <property type="entry name" value="HTH-TYPE TRANSCRIPTIONAL REGULATOR VQSM"/>
    <property type="match status" value="1"/>
</dbReference>
<sequence length="354" mass="38387">MSHGTIGRELRNSANPLHAAARSTGSAALMCALAEEHGLPRSRVIAGTGIGEAALSDPAAEITAEQEARLVAALAAALPETAGLAAGARYRLATYGIWGFALLSSRTLREGHEVGMRFVDLTYALTRISAEEDAGELTLHFDDLDLPADVRRFVLLRDAVAALQLWRESLGRPVVPRRVALRLPEPADPAPYEEAFGVRPAFAAPRSVLVFDAALLDQPLPQAAPLTAALCEAQCRALLEARASRRGMSGRVRDLLLRDPQRMPGQEEVAAELHVSVRTLRRHLDEEGTSFRVVVDQTRRHLAEELLVTVGLSVEQVAARVGYSEASAFVHAFRRWRGVSPRRWAESVRAGARG</sequence>
<evidence type="ECO:0000313" key="6">
    <source>
        <dbReference type="Proteomes" id="UP000322499"/>
    </source>
</evidence>
<keyword evidence="3" id="KW-0804">Transcription</keyword>
<dbReference type="InterPro" id="IPR032687">
    <property type="entry name" value="AraC-type_N"/>
</dbReference>
<keyword evidence="6" id="KW-1185">Reference proteome</keyword>
<gene>
    <name evidence="5" type="ORF">BD833_104298</name>
</gene>
<feature type="domain" description="HTH araC/xylS-type" evidence="4">
    <location>
        <begin position="250"/>
        <end position="347"/>
    </location>
</feature>
<dbReference type="Proteomes" id="UP000322499">
    <property type="component" value="Unassembled WGS sequence"/>
</dbReference>
<dbReference type="GO" id="GO:0005829">
    <property type="term" value="C:cytosol"/>
    <property type="evidence" value="ECO:0007669"/>
    <property type="project" value="TreeGrafter"/>
</dbReference>
<evidence type="ECO:0000256" key="1">
    <source>
        <dbReference type="ARBA" id="ARBA00023015"/>
    </source>
</evidence>
<keyword evidence="1" id="KW-0805">Transcription regulation</keyword>
<accession>A0A5S5CXT1</accession>
<evidence type="ECO:0000256" key="3">
    <source>
        <dbReference type="ARBA" id="ARBA00023163"/>
    </source>
</evidence>
<proteinExistence type="predicted"/>
<dbReference type="PANTHER" id="PTHR47894">
    <property type="entry name" value="HTH-TYPE TRANSCRIPTIONAL REGULATOR GADX"/>
    <property type="match status" value="1"/>
</dbReference>
<name>A0A5S5CXT1_9ACTN</name>
<organism evidence="5 6">
    <name type="scientific">Blastococcus xanthinilyticus</name>
    <dbReference type="NCBI Taxonomy" id="1564164"/>
    <lineage>
        <taxon>Bacteria</taxon>
        <taxon>Bacillati</taxon>
        <taxon>Actinomycetota</taxon>
        <taxon>Actinomycetes</taxon>
        <taxon>Geodermatophilales</taxon>
        <taxon>Geodermatophilaceae</taxon>
        <taxon>Blastococcus</taxon>
    </lineage>
</organism>
<dbReference type="Pfam" id="PF12833">
    <property type="entry name" value="HTH_18"/>
    <property type="match status" value="1"/>
</dbReference>
<reference evidence="5 6" key="1">
    <citation type="submission" date="2019-07" db="EMBL/GenBank/DDBJ databases">
        <title>Genomic Encyclopedia of Archaeal and Bacterial Type Strains, Phase II (KMG-II): from individual species to whole genera.</title>
        <authorList>
            <person name="Goeker M."/>
        </authorList>
    </citation>
    <scope>NUCLEOTIDE SEQUENCE [LARGE SCALE GENOMIC DNA]</scope>
    <source>
        <strain evidence="5 6">DSM 46842</strain>
    </source>
</reference>
<dbReference type="SMART" id="SM00342">
    <property type="entry name" value="HTH_ARAC"/>
    <property type="match status" value="1"/>
</dbReference>
<dbReference type="EMBL" id="VNHW01000004">
    <property type="protein sequence ID" value="TYP88590.1"/>
    <property type="molecule type" value="Genomic_DNA"/>
</dbReference>
<evidence type="ECO:0000313" key="5">
    <source>
        <dbReference type="EMBL" id="TYP88590.1"/>
    </source>
</evidence>
<comment type="caution">
    <text evidence="5">The sequence shown here is derived from an EMBL/GenBank/DDBJ whole genome shotgun (WGS) entry which is preliminary data.</text>
</comment>